<accession>A0A914DYJ5</accession>
<dbReference type="Pfam" id="PF01133">
    <property type="entry name" value="ER"/>
    <property type="match status" value="1"/>
</dbReference>
<name>A0A914DYJ5_9BILA</name>
<dbReference type="SUPFAM" id="SSF143875">
    <property type="entry name" value="ERH-like"/>
    <property type="match status" value="1"/>
</dbReference>
<dbReference type="Proteomes" id="UP000887540">
    <property type="component" value="Unplaced"/>
</dbReference>
<evidence type="ECO:0000313" key="3">
    <source>
        <dbReference type="Proteomes" id="UP000887540"/>
    </source>
</evidence>
<dbReference type="InterPro" id="IPR035912">
    <property type="entry name" value="EHR_sf"/>
</dbReference>
<keyword evidence="3" id="KW-1185">Reference proteome</keyword>
<dbReference type="AlphaFoldDB" id="A0A914DYJ5"/>
<dbReference type="WBParaSite" id="ACRNAN_scaffold436.g33076.t1">
    <property type="protein sequence ID" value="ACRNAN_scaffold436.g33076.t1"/>
    <property type="gene ID" value="ACRNAN_scaffold436.g33076"/>
</dbReference>
<evidence type="ECO:0000256" key="2">
    <source>
        <dbReference type="PIRNR" id="PIRNR016393"/>
    </source>
</evidence>
<dbReference type="Gene3D" id="3.30.2260.10">
    <property type="entry name" value="Enhancer of rudimentary"/>
    <property type="match status" value="1"/>
</dbReference>
<sequence length="101" mass="11908">MTHTILLMQSTNKKESRTWADYETTNECMESICKIYEEHLKKLNPDKGCITYDISALFKFIDLLEDLCCLVFDDKAQVYAPKSKDWIKNEIFLLLRRQAAH</sequence>
<reference evidence="4" key="1">
    <citation type="submission" date="2022-11" db="UniProtKB">
        <authorList>
            <consortium name="WormBaseParasite"/>
        </authorList>
    </citation>
    <scope>IDENTIFICATION</scope>
</reference>
<keyword evidence="2" id="KW-0131">Cell cycle</keyword>
<evidence type="ECO:0000313" key="4">
    <source>
        <dbReference type="WBParaSite" id="ACRNAN_scaffold436.g33076.t1"/>
    </source>
</evidence>
<dbReference type="PIRSF" id="PIRSF016393">
    <property type="entry name" value="Enh_rudimentary"/>
    <property type="match status" value="1"/>
</dbReference>
<organism evidence="3 4">
    <name type="scientific">Acrobeloides nanus</name>
    <dbReference type="NCBI Taxonomy" id="290746"/>
    <lineage>
        <taxon>Eukaryota</taxon>
        <taxon>Metazoa</taxon>
        <taxon>Ecdysozoa</taxon>
        <taxon>Nematoda</taxon>
        <taxon>Chromadorea</taxon>
        <taxon>Rhabditida</taxon>
        <taxon>Tylenchina</taxon>
        <taxon>Cephalobomorpha</taxon>
        <taxon>Cephaloboidea</taxon>
        <taxon>Cephalobidae</taxon>
        <taxon>Acrobeloides</taxon>
    </lineage>
</organism>
<dbReference type="PANTHER" id="PTHR12373:SF0">
    <property type="entry name" value="ENHANCER OF RUDIMENTARY HOMOLOG"/>
    <property type="match status" value="1"/>
</dbReference>
<protein>
    <recommendedName>
        <fullName evidence="2">Enhancer of rudimentary homolog</fullName>
    </recommendedName>
</protein>
<comment type="similarity">
    <text evidence="1 2">Belongs to the E(R) family.</text>
</comment>
<comment type="function">
    <text evidence="2">May have a role in the cell cycle.</text>
</comment>
<dbReference type="InterPro" id="IPR000781">
    <property type="entry name" value="ERH"/>
</dbReference>
<dbReference type="PANTHER" id="PTHR12373">
    <property type="entry name" value="ENHANCER OF RUDIMENTARY ERH"/>
    <property type="match status" value="1"/>
</dbReference>
<proteinExistence type="inferred from homology"/>
<evidence type="ECO:0000256" key="1">
    <source>
        <dbReference type="ARBA" id="ARBA00007491"/>
    </source>
</evidence>